<organism evidence="7 8">
    <name type="scientific">Oidiodendron maius (strain Zn)</name>
    <dbReference type="NCBI Taxonomy" id="913774"/>
    <lineage>
        <taxon>Eukaryota</taxon>
        <taxon>Fungi</taxon>
        <taxon>Dikarya</taxon>
        <taxon>Ascomycota</taxon>
        <taxon>Pezizomycotina</taxon>
        <taxon>Leotiomycetes</taxon>
        <taxon>Leotiomycetes incertae sedis</taxon>
        <taxon>Myxotrichaceae</taxon>
        <taxon>Oidiodendron</taxon>
    </lineage>
</organism>
<keyword evidence="8" id="KW-1185">Reference proteome</keyword>
<dbReference type="AlphaFoldDB" id="A0A0C3GEF8"/>
<accession>A0A0C3GEF8</accession>
<dbReference type="Pfam" id="PF07690">
    <property type="entry name" value="MFS_1"/>
    <property type="match status" value="1"/>
</dbReference>
<dbReference type="Proteomes" id="UP000054321">
    <property type="component" value="Unassembled WGS sequence"/>
</dbReference>
<feature type="transmembrane region" description="Helical" evidence="5">
    <location>
        <begin position="163"/>
        <end position="184"/>
    </location>
</feature>
<keyword evidence="4 5" id="KW-0472">Membrane</keyword>
<evidence type="ECO:0000256" key="3">
    <source>
        <dbReference type="ARBA" id="ARBA00022989"/>
    </source>
</evidence>
<reference evidence="8" key="2">
    <citation type="submission" date="2015-01" db="EMBL/GenBank/DDBJ databases">
        <title>Evolutionary Origins and Diversification of the Mycorrhizal Mutualists.</title>
        <authorList>
            <consortium name="DOE Joint Genome Institute"/>
            <consortium name="Mycorrhizal Genomics Consortium"/>
            <person name="Kohler A."/>
            <person name="Kuo A."/>
            <person name="Nagy L.G."/>
            <person name="Floudas D."/>
            <person name="Copeland A."/>
            <person name="Barry K.W."/>
            <person name="Cichocki N."/>
            <person name="Veneault-Fourrey C."/>
            <person name="LaButti K."/>
            <person name="Lindquist E.A."/>
            <person name="Lipzen A."/>
            <person name="Lundell T."/>
            <person name="Morin E."/>
            <person name="Murat C."/>
            <person name="Riley R."/>
            <person name="Ohm R."/>
            <person name="Sun H."/>
            <person name="Tunlid A."/>
            <person name="Henrissat B."/>
            <person name="Grigoriev I.V."/>
            <person name="Hibbett D.S."/>
            <person name="Martin F."/>
        </authorList>
    </citation>
    <scope>NUCLEOTIDE SEQUENCE [LARGE SCALE GENOMIC DNA]</scope>
    <source>
        <strain evidence="8">Zn</strain>
    </source>
</reference>
<name>A0A0C3GEF8_OIDMZ</name>
<dbReference type="Gene3D" id="1.20.1250.20">
    <property type="entry name" value="MFS general substrate transporter like domains"/>
    <property type="match status" value="2"/>
</dbReference>
<comment type="subcellular location">
    <subcellularLocation>
        <location evidence="1">Membrane</location>
        <topology evidence="1">Multi-pass membrane protein</topology>
    </subcellularLocation>
</comment>
<feature type="transmembrane region" description="Helical" evidence="5">
    <location>
        <begin position="345"/>
        <end position="364"/>
    </location>
</feature>
<feature type="transmembrane region" description="Helical" evidence="5">
    <location>
        <begin position="305"/>
        <end position="325"/>
    </location>
</feature>
<keyword evidence="2 5" id="KW-0812">Transmembrane</keyword>
<dbReference type="OrthoDB" id="440755at2759"/>
<evidence type="ECO:0000256" key="1">
    <source>
        <dbReference type="ARBA" id="ARBA00004141"/>
    </source>
</evidence>
<protein>
    <recommendedName>
        <fullName evidence="6">Major facilitator superfamily (MFS) profile domain-containing protein</fullName>
    </recommendedName>
</protein>
<evidence type="ECO:0000313" key="8">
    <source>
        <dbReference type="Proteomes" id="UP000054321"/>
    </source>
</evidence>
<feature type="domain" description="Major facilitator superfamily (MFS) profile" evidence="6">
    <location>
        <begin position="72"/>
        <end position="546"/>
    </location>
</feature>
<dbReference type="InParanoid" id="A0A0C3GEF8"/>
<feature type="transmembrane region" description="Helical" evidence="5">
    <location>
        <begin position="384"/>
        <end position="404"/>
    </location>
</feature>
<dbReference type="GO" id="GO:0016020">
    <property type="term" value="C:membrane"/>
    <property type="evidence" value="ECO:0007669"/>
    <property type="project" value="UniProtKB-SubCell"/>
</dbReference>
<feature type="transmembrane region" description="Helical" evidence="5">
    <location>
        <begin position="106"/>
        <end position="126"/>
    </location>
</feature>
<dbReference type="EMBL" id="KN832889">
    <property type="protein sequence ID" value="KIM94530.1"/>
    <property type="molecule type" value="Genomic_DNA"/>
</dbReference>
<feature type="transmembrane region" description="Helical" evidence="5">
    <location>
        <begin position="227"/>
        <end position="247"/>
    </location>
</feature>
<dbReference type="PANTHER" id="PTHR42718:SF27">
    <property type="entry name" value="TRANSPORTER, PUTATIVE-RELATED"/>
    <property type="match status" value="1"/>
</dbReference>
<reference evidence="7 8" key="1">
    <citation type="submission" date="2014-04" db="EMBL/GenBank/DDBJ databases">
        <authorList>
            <consortium name="DOE Joint Genome Institute"/>
            <person name="Kuo A."/>
            <person name="Martino E."/>
            <person name="Perotto S."/>
            <person name="Kohler A."/>
            <person name="Nagy L.G."/>
            <person name="Floudas D."/>
            <person name="Copeland A."/>
            <person name="Barry K.W."/>
            <person name="Cichocki N."/>
            <person name="Veneault-Fourrey C."/>
            <person name="LaButti K."/>
            <person name="Lindquist E.A."/>
            <person name="Lipzen A."/>
            <person name="Lundell T."/>
            <person name="Morin E."/>
            <person name="Murat C."/>
            <person name="Sun H."/>
            <person name="Tunlid A."/>
            <person name="Henrissat B."/>
            <person name="Grigoriev I.V."/>
            <person name="Hibbett D.S."/>
            <person name="Martin F."/>
            <person name="Nordberg H.P."/>
            <person name="Cantor M.N."/>
            <person name="Hua S.X."/>
        </authorList>
    </citation>
    <scope>NUCLEOTIDE SEQUENCE [LARGE SCALE GENOMIC DNA]</scope>
    <source>
        <strain evidence="7 8">Zn</strain>
    </source>
</reference>
<dbReference type="PANTHER" id="PTHR42718">
    <property type="entry name" value="MAJOR FACILITATOR SUPERFAMILY MULTIDRUG TRANSPORTER MFSC"/>
    <property type="match status" value="1"/>
</dbReference>
<feature type="transmembrane region" description="Helical" evidence="5">
    <location>
        <begin position="267"/>
        <end position="285"/>
    </location>
</feature>
<gene>
    <name evidence="7" type="ORF">OIDMADRAFT_135773</name>
</gene>
<dbReference type="SUPFAM" id="SSF103473">
    <property type="entry name" value="MFS general substrate transporter"/>
    <property type="match status" value="1"/>
</dbReference>
<feature type="transmembrane region" description="Helical" evidence="5">
    <location>
        <begin position="479"/>
        <end position="502"/>
    </location>
</feature>
<sequence>MSQVITNTSVPLSIEQPQHANHSTADAVDEISPVIEHLQVLDRDAVYGIASAGTGATETTRREVHTSRTNIIIIQLTATTLLASTSSGFINICIPRMATDLKIAPALYFWPLSVYGLTSGSCLLLAGSIADVVGYRPIYLAGCFLAGCFVLGCGLARTGIELIMFRGMQGIALALCLPTSVGILANTVPSGKRRNVAFACMGLGQPLGFSIGLVLGGVFVDTVGWRVGWYGCACLLFIMLLVGIFSIPRERLRQKATMKRLMTEIDWVGALLATACLAMLSYLFSRNANCCFSMVSSDASVIRRASILIALIISLSLIPTFIYWVGRQERHQKPALIPNSLWKKLPFTTICVMIILSFAVMQSMELFSSLFWQDVQRLSALQASVRFLPSMILAGLLNLATGLVVHKVPAIYLVVLSSILGAISPLLMAIVKAEWPYWYAAFPAQLLEPLIPEVIFIVGLILISELFPESTQALGGAVFNTVAQFGQSIGLGIIGVVSNTVTENSAYADKSSPAALLVGYRAGFWMCFGWTILTCFIGVYGLRNLGKVGLKRD</sequence>
<feature type="transmembrane region" description="Helical" evidence="5">
    <location>
        <begin position="71"/>
        <end position="94"/>
    </location>
</feature>
<dbReference type="PROSITE" id="PS50850">
    <property type="entry name" value="MFS"/>
    <property type="match status" value="1"/>
</dbReference>
<dbReference type="InterPro" id="IPR036259">
    <property type="entry name" value="MFS_trans_sf"/>
</dbReference>
<dbReference type="InterPro" id="IPR011701">
    <property type="entry name" value="MFS"/>
</dbReference>
<evidence type="ECO:0000256" key="4">
    <source>
        <dbReference type="ARBA" id="ARBA00023136"/>
    </source>
</evidence>
<proteinExistence type="predicted"/>
<dbReference type="InterPro" id="IPR020846">
    <property type="entry name" value="MFS_dom"/>
</dbReference>
<evidence type="ECO:0000256" key="2">
    <source>
        <dbReference type="ARBA" id="ARBA00022692"/>
    </source>
</evidence>
<feature type="transmembrane region" description="Helical" evidence="5">
    <location>
        <begin position="196"/>
        <end position="215"/>
    </location>
</feature>
<feature type="transmembrane region" description="Helical" evidence="5">
    <location>
        <begin position="411"/>
        <end position="430"/>
    </location>
</feature>
<evidence type="ECO:0000313" key="7">
    <source>
        <dbReference type="EMBL" id="KIM94530.1"/>
    </source>
</evidence>
<feature type="transmembrane region" description="Helical" evidence="5">
    <location>
        <begin position="138"/>
        <end position="157"/>
    </location>
</feature>
<evidence type="ECO:0000259" key="6">
    <source>
        <dbReference type="PROSITE" id="PS50850"/>
    </source>
</evidence>
<dbReference type="HOGENOM" id="CLU_000960_27_5_1"/>
<feature type="transmembrane region" description="Helical" evidence="5">
    <location>
        <begin position="450"/>
        <end position="467"/>
    </location>
</feature>
<evidence type="ECO:0000256" key="5">
    <source>
        <dbReference type="SAM" id="Phobius"/>
    </source>
</evidence>
<keyword evidence="3 5" id="KW-1133">Transmembrane helix</keyword>
<dbReference type="GO" id="GO:0022857">
    <property type="term" value="F:transmembrane transporter activity"/>
    <property type="evidence" value="ECO:0007669"/>
    <property type="project" value="InterPro"/>
</dbReference>
<feature type="transmembrane region" description="Helical" evidence="5">
    <location>
        <begin position="522"/>
        <end position="542"/>
    </location>
</feature>